<organism evidence="1 2">
    <name type="scientific">Candidatus Kaiserbacteria bacterium CG17_big_fil_post_rev_8_21_14_2_50_51_7</name>
    <dbReference type="NCBI Taxonomy" id="1974613"/>
    <lineage>
        <taxon>Bacteria</taxon>
        <taxon>Candidatus Kaiseribacteriota</taxon>
    </lineage>
</organism>
<dbReference type="AlphaFoldDB" id="A0A2M7FCH0"/>
<evidence type="ECO:0000313" key="1">
    <source>
        <dbReference type="EMBL" id="PIV86807.1"/>
    </source>
</evidence>
<comment type="caution">
    <text evidence="1">The sequence shown here is derived from an EMBL/GenBank/DDBJ whole genome shotgun (WGS) entry which is preliminary data.</text>
</comment>
<dbReference type="Proteomes" id="UP000228497">
    <property type="component" value="Unassembled WGS sequence"/>
</dbReference>
<name>A0A2M7FCH0_9BACT</name>
<gene>
    <name evidence="1" type="ORF">COW49_03275</name>
</gene>
<reference evidence="2" key="1">
    <citation type="submission" date="2017-09" db="EMBL/GenBank/DDBJ databases">
        <title>Depth-based differentiation of microbial function through sediment-hosted aquifers and enrichment of novel symbionts in the deep terrestrial subsurface.</title>
        <authorList>
            <person name="Probst A.J."/>
            <person name="Ladd B."/>
            <person name="Jarett J.K."/>
            <person name="Geller-Mcgrath D.E."/>
            <person name="Sieber C.M.K."/>
            <person name="Emerson J.B."/>
            <person name="Anantharaman K."/>
            <person name="Thomas B.C."/>
            <person name="Malmstrom R."/>
            <person name="Stieglmeier M."/>
            <person name="Klingl A."/>
            <person name="Woyke T."/>
            <person name="Ryan C.M."/>
            <person name="Banfield J.F."/>
        </authorList>
    </citation>
    <scope>NUCLEOTIDE SEQUENCE [LARGE SCALE GENOMIC DNA]</scope>
</reference>
<accession>A0A2M7FCH0</accession>
<proteinExistence type="predicted"/>
<sequence>MREYPQYDLRHFTRFHFLEGGLTYKQILILHSDAVKASIEDYRMQAAMHGIKLKGEDSSTKLEKHEEPNPFMFRAKGDYEGMSLEERKETTRKMLSFYKEWAGERSSVGDLGAVSEVERNAD</sequence>
<protein>
    <submittedName>
        <fullName evidence="1">Uncharacterized protein</fullName>
    </submittedName>
</protein>
<dbReference type="EMBL" id="PFFD01000148">
    <property type="protein sequence ID" value="PIV86807.1"/>
    <property type="molecule type" value="Genomic_DNA"/>
</dbReference>
<evidence type="ECO:0000313" key="2">
    <source>
        <dbReference type="Proteomes" id="UP000228497"/>
    </source>
</evidence>